<sequence length="177" mass="19958">MWETRNRACGSFNQCVTVLLSVSCLAWILQISFRLTSPWADSEWRWWRYLFWYIKQVSFVNASILYRLANCPLPGNRGPYGTKYFWVAVCHGLAAGNICKGKRNVQLGVLTADAGSILSSAHQIDRLHGRKTACCWCSKSGTQTNSGRMSETIYGSTICKIHLHKGLCFASFHQQLA</sequence>
<keyword evidence="1" id="KW-0472">Membrane</keyword>
<evidence type="ECO:0000313" key="2">
    <source>
        <dbReference type="EMBL" id="KAK3773323.1"/>
    </source>
</evidence>
<dbReference type="EMBL" id="JAWDGP010003545">
    <property type="protein sequence ID" value="KAK3773323.1"/>
    <property type="molecule type" value="Genomic_DNA"/>
</dbReference>
<keyword evidence="1" id="KW-0812">Transmembrane</keyword>
<comment type="caution">
    <text evidence="2">The sequence shown here is derived from an EMBL/GenBank/DDBJ whole genome shotgun (WGS) entry which is preliminary data.</text>
</comment>
<accession>A0AAE1DL22</accession>
<dbReference type="PROSITE" id="PS51257">
    <property type="entry name" value="PROKAR_LIPOPROTEIN"/>
    <property type="match status" value="1"/>
</dbReference>
<gene>
    <name evidence="2" type="ORF">RRG08_023208</name>
</gene>
<name>A0AAE1DL22_9GAST</name>
<evidence type="ECO:0000256" key="1">
    <source>
        <dbReference type="SAM" id="Phobius"/>
    </source>
</evidence>
<reference evidence="2" key="1">
    <citation type="journal article" date="2023" name="G3 (Bethesda)">
        <title>A reference genome for the long-term kleptoplast-retaining sea slug Elysia crispata morphotype clarki.</title>
        <authorList>
            <person name="Eastman K.E."/>
            <person name="Pendleton A.L."/>
            <person name="Shaikh M.A."/>
            <person name="Suttiyut T."/>
            <person name="Ogas R."/>
            <person name="Tomko P."/>
            <person name="Gavelis G."/>
            <person name="Widhalm J.R."/>
            <person name="Wisecaver J.H."/>
        </authorList>
    </citation>
    <scope>NUCLEOTIDE SEQUENCE</scope>
    <source>
        <strain evidence="2">ECLA1</strain>
    </source>
</reference>
<evidence type="ECO:0000313" key="3">
    <source>
        <dbReference type="Proteomes" id="UP001283361"/>
    </source>
</evidence>
<keyword evidence="1" id="KW-1133">Transmembrane helix</keyword>
<feature type="transmembrane region" description="Helical" evidence="1">
    <location>
        <begin position="12"/>
        <end position="30"/>
    </location>
</feature>
<proteinExistence type="predicted"/>
<keyword evidence="3" id="KW-1185">Reference proteome</keyword>
<dbReference type="AlphaFoldDB" id="A0AAE1DL22"/>
<protein>
    <submittedName>
        <fullName evidence="2">Uncharacterized protein</fullName>
    </submittedName>
</protein>
<organism evidence="2 3">
    <name type="scientific">Elysia crispata</name>
    <name type="common">lettuce slug</name>
    <dbReference type="NCBI Taxonomy" id="231223"/>
    <lineage>
        <taxon>Eukaryota</taxon>
        <taxon>Metazoa</taxon>
        <taxon>Spiralia</taxon>
        <taxon>Lophotrochozoa</taxon>
        <taxon>Mollusca</taxon>
        <taxon>Gastropoda</taxon>
        <taxon>Heterobranchia</taxon>
        <taxon>Euthyneura</taxon>
        <taxon>Panpulmonata</taxon>
        <taxon>Sacoglossa</taxon>
        <taxon>Placobranchoidea</taxon>
        <taxon>Plakobranchidae</taxon>
        <taxon>Elysia</taxon>
    </lineage>
</organism>
<dbReference type="Proteomes" id="UP001283361">
    <property type="component" value="Unassembled WGS sequence"/>
</dbReference>